<comment type="caution">
    <text evidence="2">The sequence shown here is derived from an EMBL/GenBank/DDBJ whole genome shotgun (WGS) entry which is preliminary data.</text>
</comment>
<gene>
    <name evidence="2" type="ORF">BOKJ2_LOCUS2029</name>
</gene>
<protein>
    <submittedName>
        <fullName evidence="2">Uncharacterized protein</fullName>
    </submittedName>
</protein>
<proteinExistence type="predicted"/>
<feature type="compositionally biased region" description="Basic residues" evidence="1">
    <location>
        <begin position="9"/>
        <end position="23"/>
    </location>
</feature>
<feature type="compositionally biased region" description="Basic residues" evidence="1">
    <location>
        <begin position="45"/>
        <end position="59"/>
    </location>
</feature>
<sequence>MSDQNESKKHQHIHCKHHKFRRVPKYEESSESPGFEMFDEEKKVHQCPKHRTMHQRHGVKQNEDQKFWEPSVRESGPETWQSLVDKEGSKQQVPRDRINFDPTFDETPDSLDSDRSESQYLLPFIKPDSALTVPPEKLLIRDYLKKDSNNNYTLERHISINDPNVKNRIVDSQLLRHVIKRNEEILTKACICQYLPEDSQP</sequence>
<evidence type="ECO:0000313" key="2">
    <source>
        <dbReference type="EMBL" id="CAD5207345.1"/>
    </source>
</evidence>
<feature type="region of interest" description="Disordered" evidence="1">
    <location>
        <begin position="1"/>
        <end position="115"/>
    </location>
</feature>
<reference evidence="2" key="1">
    <citation type="submission" date="2020-09" db="EMBL/GenBank/DDBJ databases">
        <authorList>
            <person name="Kikuchi T."/>
        </authorList>
    </citation>
    <scope>NUCLEOTIDE SEQUENCE</scope>
    <source>
        <strain evidence="2">SH1</strain>
    </source>
</reference>
<feature type="compositionally biased region" description="Basic and acidic residues" evidence="1">
    <location>
        <begin position="84"/>
        <end position="99"/>
    </location>
</feature>
<dbReference type="EMBL" id="CAJFCW020000001">
    <property type="protein sequence ID" value="CAG9085266.1"/>
    <property type="molecule type" value="Genomic_DNA"/>
</dbReference>
<dbReference type="EMBL" id="CAJFDH010000001">
    <property type="protein sequence ID" value="CAD5207345.1"/>
    <property type="molecule type" value="Genomic_DNA"/>
</dbReference>
<feature type="compositionally biased region" description="Basic and acidic residues" evidence="1">
    <location>
        <begin position="60"/>
        <end position="76"/>
    </location>
</feature>
<dbReference type="Proteomes" id="UP000614601">
    <property type="component" value="Unassembled WGS sequence"/>
</dbReference>
<keyword evidence="3" id="KW-1185">Reference proteome</keyword>
<dbReference type="AlphaFoldDB" id="A0A811JVJ7"/>
<name>A0A811JVJ7_9BILA</name>
<organism evidence="2 3">
    <name type="scientific">Bursaphelenchus okinawaensis</name>
    <dbReference type="NCBI Taxonomy" id="465554"/>
    <lineage>
        <taxon>Eukaryota</taxon>
        <taxon>Metazoa</taxon>
        <taxon>Ecdysozoa</taxon>
        <taxon>Nematoda</taxon>
        <taxon>Chromadorea</taxon>
        <taxon>Rhabditida</taxon>
        <taxon>Tylenchina</taxon>
        <taxon>Tylenchomorpha</taxon>
        <taxon>Aphelenchoidea</taxon>
        <taxon>Aphelenchoididae</taxon>
        <taxon>Bursaphelenchus</taxon>
    </lineage>
</organism>
<accession>A0A811JVJ7</accession>
<evidence type="ECO:0000313" key="3">
    <source>
        <dbReference type="Proteomes" id="UP000614601"/>
    </source>
</evidence>
<evidence type="ECO:0000256" key="1">
    <source>
        <dbReference type="SAM" id="MobiDB-lite"/>
    </source>
</evidence>
<dbReference type="Proteomes" id="UP000783686">
    <property type="component" value="Unassembled WGS sequence"/>
</dbReference>